<dbReference type="InterPro" id="IPR037143">
    <property type="entry name" value="4-PPantetheinyl_Trfase_dom_sf"/>
</dbReference>
<keyword evidence="11" id="KW-1185">Reference proteome</keyword>
<proteinExistence type="inferred from homology"/>
<comment type="catalytic activity">
    <reaction evidence="8">
        <text>apo-[ACP] + CoA = holo-[ACP] + adenosine 3',5'-bisphosphate + H(+)</text>
        <dbReference type="Rhea" id="RHEA:12068"/>
        <dbReference type="Rhea" id="RHEA-COMP:9685"/>
        <dbReference type="Rhea" id="RHEA-COMP:9690"/>
        <dbReference type="ChEBI" id="CHEBI:15378"/>
        <dbReference type="ChEBI" id="CHEBI:29999"/>
        <dbReference type="ChEBI" id="CHEBI:57287"/>
        <dbReference type="ChEBI" id="CHEBI:58343"/>
        <dbReference type="ChEBI" id="CHEBI:64479"/>
        <dbReference type="EC" id="2.7.8.7"/>
    </reaction>
</comment>
<organism evidence="10 11">
    <name type="scientific">Heliophilum fasciatum</name>
    <dbReference type="NCBI Taxonomy" id="35700"/>
    <lineage>
        <taxon>Bacteria</taxon>
        <taxon>Bacillati</taxon>
        <taxon>Bacillota</taxon>
        <taxon>Clostridia</taxon>
        <taxon>Eubacteriales</taxon>
        <taxon>Heliobacteriaceae</taxon>
        <taxon>Heliophilum</taxon>
    </lineage>
</organism>
<feature type="binding site" evidence="8">
    <location>
        <position position="55"/>
    </location>
    <ligand>
        <name>Mg(2+)</name>
        <dbReference type="ChEBI" id="CHEBI:18420"/>
    </ligand>
</feature>
<dbReference type="GO" id="GO:0006633">
    <property type="term" value="P:fatty acid biosynthetic process"/>
    <property type="evidence" value="ECO:0007669"/>
    <property type="project" value="UniProtKB-UniRule"/>
</dbReference>
<protein>
    <recommendedName>
        <fullName evidence="8">Holo-[acyl-carrier-protein] synthase</fullName>
        <shortName evidence="8">Holo-ACP synthase</shortName>
        <ecNumber evidence="8">2.7.8.7</ecNumber>
    </recommendedName>
    <alternativeName>
        <fullName evidence="8">4'-phosphopantetheinyl transferase AcpS</fullName>
    </alternativeName>
</protein>
<dbReference type="Proteomes" id="UP000294813">
    <property type="component" value="Unassembled WGS sequence"/>
</dbReference>
<dbReference type="InterPro" id="IPR008278">
    <property type="entry name" value="4-PPantetheinyl_Trfase_dom"/>
</dbReference>
<keyword evidence="3 8" id="KW-0479">Metal-binding</keyword>
<comment type="similarity">
    <text evidence="8">Belongs to the P-Pant transferase superfamily. AcpS family.</text>
</comment>
<comment type="subcellular location">
    <subcellularLocation>
        <location evidence="8">Cytoplasm</location>
    </subcellularLocation>
</comment>
<gene>
    <name evidence="8" type="primary">acpS</name>
    <name evidence="10" type="ORF">EDD73_10191</name>
</gene>
<evidence type="ECO:0000256" key="1">
    <source>
        <dbReference type="ARBA" id="ARBA00022516"/>
    </source>
</evidence>
<comment type="caution">
    <text evidence="10">The sequence shown here is derived from an EMBL/GenBank/DDBJ whole genome shotgun (WGS) entry which is preliminary data.</text>
</comment>
<keyword evidence="2 8" id="KW-0808">Transferase</keyword>
<keyword evidence="6 8" id="KW-0443">Lipid metabolism</keyword>
<dbReference type="AlphaFoldDB" id="A0A4R2SCP8"/>
<dbReference type="Pfam" id="PF01648">
    <property type="entry name" value="ACPS"/>
    <property type="match status" value="1"/>
</dbReference>
<dbReference type="Gene3D" id="3.90.470.20">
    <property type="entry name" value="4'-phosphopantetheinyl transferase domain"/>
    <property type="match status" value="1"/>
</dbReference>
<dbReference type="EMBL" id="SLXT01000001">
    <property type="protein sequence ID" value="TCP68925.1"/>
    <property type="molecule type" value="Genomic_DNA"/>
</dbReference>
<sequence>MTRIGCDIVEICRIKAAVERHGRFLQRVYSPAEIEECYRKANPWASLAARFAAKEAVIKALPAGIPIALNEIEIVRSAGEKPQVHFLGSTAQRLAQVGAWAWSLSLSHERTHAMAMVLACPVDEGRNDSCSS</sequence>
<dbReference type="RefSeq" id="WP_131917698.1">
    <property type="nucleotide sequence ID" value="NZ_JAOQNU010000001.1"/>
</dbReference>
<keyword evidence="4 8" id="KW-0276">Fatty acid metabolism</keyword>
<keyword evidence="7 8" id="KW-0275">Fatty acid biosynthesis</keyword>
<dbReference type="GO" id="GO:0008897">
    <property type="term" value="F:holo-[acyl-carrier-protein] synthase activity"/>
    <property type="evidence" value="ECO:0007669"/>
    <property type="project" value="UniProtKB-UniRule"/>
</dbReference>
<evidence type="ECO:0000259" key="9">
    <source>
        <dbReference type="Pfam" id="PF01648"/>
    </source>
</evidence>
<keyword evidence="8" id="KW-0963">Cytoplasm</keyword>
<keyword evidence="5 8" id="KW-0460">Magnesium</keyword>
<dbReference type="HAMAP" id="MF_00101">
    <property type="entry name" value="AcpS"/>
    <property type="match status" value="1"/>
</dbReference>
<dbReference type="NCBIfam" id="TIGR00556">
    <property type="entry name" value="pantethn_trn"/>
    <property type="match status" value="1"/>
</dbReference>
<dbReference type="GO" id="GO:0005737">
    <property type="term" value="C:cytoplasm"/>
    <property type="evidence" value="ECO:0007669"/>
    <property type="project" value="UniProtKB-SubCell"/>
</dbReference>
<feature type="domain" description="4'-phosphopantetheinyl transferase" evidence="9">
    <location>
        <begin position="3"/>
        <end position="101"/>
    </location>
</feature>
<accession>A0A4R2SCP8</accession>
<dbReference type="GO" id="GO:0000287">
    <property type="term" value="F:magnesium ion binding"/>
    <property type="evidence" value="ECO:0007669"/>
    <property type="project" value="UniProtKB-UniRule"/>
</dbReference>
<evidence type="ECO:0000256" key="7">
    <source>
        <dbReference type="ARBA" id="ARBA00023160"/>
    </source>
</evidence>
<dbReference type="OrthoDB" id="517356at2"/>
<evidence type="ECO:0000256" key="2">
    <source>
        <dbReference type="ARBA" id="ARBA00022679"/>
    </source>
</evidence>
<dbReference type="SUPFAM" id="SSF56214">
    <property type="entry name" value="4'-phosphopantetheinyl transferase"/>
    <property type="match status" value="1"/>
</dbReference>
<dbReference type="InterPro" id="IPR002582">
    <property type="entry name" value="ACPS"/>
</dbReference>
<evidence type="ECO:0000256" key="4">
    <source>
        <dbReference type="ARBA" id="ARBA00022832"/>
    </source>
</evidence>
<evidence type="ECO:0000256" key="3">
    <source>
        <dbReference type="ARBA" id="ARBA00022723"/>
    </source>
</evidence>
<evidence type="ECO:0000256" key="6">
    <source>
        <dbReference type="ARBA" id="ARBA00023098"/>
    </source>
</evidence>
<dbReference type="NCBIfam" id="TIGR00516">
    <property type="entry name" value="acpS"/>
    <property type="match status" value="1"/>
</dbReference>
<comment type="cofactor">
    <cofactor evidence="8">
        <name>Mg(2+)</name>
        <dbReference type="ChEBI" id="CHEBI:18420"/>
    </cofactor>
</comment>
<keyword evidence="1 8" id="KW-0444">Lipid biosynthesis</keyword>
<reference evidence="10 11" key="1">
    <citation type="submission" date="2019-03" db="EMBL/GenBank/DDBJ databases">
        <title>Genomic Encyclopedia of Type Strains, Phase IV (KMG-IV): sequencing the most valuable type-strain genomes for metagenomic binning, comparative biology and taxonomic classification.</title>
        <authorList>
            <person name="Goeker M."/>
        </authorList>
    </citation>
    <scope>NUCLEOTIDE SEQUENCE [LARGE SCALE GENOMIC DNA]</scope>
    <source>
        <strain evidence="10 11">DSM 11170</strain>
    </source>
</reference>
<evidence type="ECO:0000256" key="8">
    <source>
        <dbReference type="HAMAP-Rule" id="MF_00101"/>
    </source>
</evidence>
<comment type="function">
    <text evidence="8">Transfers the 4'-phosphopantetheine moiety from coenzyme A to a Ser of acyl-carrier-protein.</text>
</comment>
<evidence type="ECO:0000313" key="11">
    <source>
        <dbReference type="Proteomes" id="UP000294813"/>
    </source>
</evidence>
<dbReference type="EC" id="2.7.8.7" evidence="8"/>
<evidence type="ECO:0000313" key="10">
    <source>
        <dbReference type="EMBL" id="TCP68925.1"/>
    </source>
</evidence>
<feature type="binding site" evidence="8">
    <location>
        <position position="7"/>
    </location>
    <ligand>
        <name>Mg(2+)</name>
        <dbReference type="ChEBI" id="CHEBI:18420"/>
    </ligand>
</feature>
<name>A0A4R2SCP8_9FIRM</name>
<evidence type="ECO:0000256" key="5">
    <source>
        <dbReference type="ARBA" id="ARBA00022842"/>
    </source>
</evidence>
<dbReference type="InterPro" id="IPR004568">
    <property type="entry name" value="Ppantetheine-prot_Trfase_dom"/>
</dbReference>